<protein>
    <submittedName>
        <fullName evidence="3">Zn-dependent peptidase</fullName>
    </submittedName>
</protein>
<dbReference type="Pfam" id="PF00675">
    <property type="entry name" value="Peptidase_M16"/>
    <property type="match status" value="1"/>
</dbReference>
<evidence type="ECO:0000313" key="3">
    <source>
        <dbReference type="EMBL" id="MBM7562646.1"/>
    </source>
</evidence>
<comment type="caution">
    <text evidence="3">The sequence shown here is derived from an EMBL/GenBank/DDBJ whole genome shotgun (WGS) entry which is preliminary data.</text>
</comment>
<dbReference type="SUPFAM" id="SSF63411">
    <property type="entry name" value="LuxS/MPP-like metallohydrolase"/>
    <property type="match status" value="2"/>
</dbReference>
<sequence length="426" mass="49007">MEKLYSPLIDEGIFYEKLSCGLEVYIMPKKQFAKKFAFFGTRYGGLHNRFVTDDGVEFTMPRGIAHFLEHQIFEDDQESTFEKFEKIGANVNAYTSNTSTVYHMETVDHFENALELLIDFVLNARITDDSVAKEREVIVQEIKMYEDEPEWLMGANLLKNLYHNHPVRYDIAGTEASVRSITKEQLLTCFNYFYTPKNMAMFLYGDIDPEHMVRKIETLLPESYCNKGVKPKLIIPDEPIAIKGGRSSYSKKVSKNNMVIGFKSNPTYFEVDRELKLAAMRVAGDLMFGKSSDTFAKLYQAGIISDGFDFDIQVEDGYAYSIVGNQSNQLEILEKEIISTIEYHLENGFNPEDFNRLKRKLLGRFVASFNSLQSIAGNYTYKKMRGFDLFEQVEAFNALSLSDIEQTIRAFYDMENRSVSILLKAE</sequence>
<dbReference type="InterPro" id="IPR011765">
    <property type="entry name" value="Pept_M16_N"/>
</dbReference>
<dbReference type="Proteomes" id="UP000767854">
    <property type="component" value="Unassembled WGS sequence"/>
</dbReference>
<dbReference type="Pfam" id="PF05193">
    <property type="entry name" value="Peptidase_M16_C"/>
    <property type="match status" value="1"/>
</dbReference>
<dbReference type="InterPro" id="IPR011249">
    <property type="entry name" value="Metalloenz_LuxS/M16"/>
</dbReference>
<feature type="domain" description="Peptidase M16 C-terminal" evidence="2">
    <location>
        <begin position="180"/>
        <end position="361"/>
    </location>
</feature>
<dbReference type="PANTHER" id="PTHR11851">
    <property type="entry name" value="METALLOPROTEASE"/>
    <property type="match status" value="1"/>
</dbReference>
<dbReference type="InterPro" id="IPR007863">
    <property type="entry name" value="Peptidase_M16_C"/>
</dbReference>
<dbReference type="PANTHER" id="PTHR11851:SF134">
    <property type="entry name" value="ZINC-DEPENDENT PROTEASE"/>
    <property type="match status" value="1"/>
</dbReference>
<dbReference type="EMBL" id="JAFBDT010000025">
    <property type="protein sequence ID" value="MBM7562646.1"/>
    <property type="molecule type" value="Genomic_DNA"/>
</dbReference>
<dbReference type="NCBIfam" id="NF047421">
    <property type="entry name" value="YfmH_fam"/>
    <property type="match status" value="1"/>
</dbReference>
<keyword evidence="4" id="KW-1185">Reference proteome</keyword>
<evidence type="ECO:0000313" key="4">
    <source>
        <dbReference type="Proteomes" id="UP000767854"/>
    </source>
</evidence>
<dbReference type="RefSeq" id="WP_204665074.1">
    <property type="nucleotide sequence ID" value="NZ_JAFBDT010000025.1"/>
</dbReference>
<dbReference type="InterPro" id="IPR050361">
    <property type="entry name" value="MPP/UQCRC_Complex"/>
</dbReference>
<dbReference type="Gene3D" id="3.30.830.10">
    <property type="entry name" value="Metalloenzyme, LuxS/M16 peptidase-like"/>
    <property type="match status" value="2"/>
</dbReference>
<feature type="domain" description="Peptidase M16 N-terminal" evidence="1">
    <location>
        <begin position="62"/>
        <end position="174"/>
    </location>
</feature>
<reference evidence="3 4" key="1">
    <citation type="submission" date="2021-01" db="EMBL/GenBank/DDBJ databases">
        <title>Genomic Encyclopedia of Type Strains, Phase IV (KMG-IV): sequencing the most valuable type-strain genomes for metagenomic binning, comparative biology and taxonomic classification.</title>
        <authorList>
            <person name="Goeker M."/>
        </authorList>
    </citation>
    <scope>NUCLEOTIDE SEQUENCE [LARGE SCALE GENOMIC DNA]</scope>
    <source>
        <strain evidence="3 4">DSM 24436</strain>
    </source>
</reference>
<accession>A0ABS2MT83</accession>
<evidence type="ECO:0000259" key="2">
    <source>
        <dbReference type="Pfam" id="PF05193"/>
    </source>
</evidence>
<proteinExistence type="predicted"/>
<evidence type="ECO:0000259" key="1">
    <source>
        <dbReference type="Pfam" id="PF00675"/>
    </source>
</evidence>
<name>A0ABS2MT83_9FIRM</name>
<organism evidence="3 4">
    <name type="scientific">Fusibacter tunisiensis</name>
    <dbReference type="NCBI Taxonomy" id="1008308"/>
    <lineage>
        <taxon>Bacteria</taxon>
        <taxon>Bacillati</taxon>
        <taxon>Bacillota</taxon>
        <taxon>Clostridia</taxon>
        <taxon>Eubacteriales</taxon>
        <taxon>Eubacteriales Family XII. Incertae Sedis</taxon>
        <taxon>Fusibacter</taxon>
    </lineage>
</organism>
<gene>
    <name evidence="3" type="ORF">JOC49_002207</name>
</gene>